<dbReference type="AlphaFoldDB" id="B1I686"/>
<organism evidence="1 2">
    <name type="scientific">Desulforudis audaxviator (strain MP104C)</name>
    <dbReference type="NCBI Taxonomy" id="477974"/>
    <lineage>
        <taxon>Bacteria</taxon>
        <taxon>Bacillati</taxon>
        <taxon>Bacillota</taxon>
        <taxon>Clostridia</taxon>
        <taxon>Thermoanaerobacterales</taxon>
        <taxon>Candidatus Desulforudaceae</taxon>
        <taxon>Candidatus Desulforudis</taxon>
    </lineage>
</organism>
<evidence type="ECO:0000313" key="2">
    <source>
        <dbReference type="Proteomes" id="UP000008544"/>
    </source>
</evidence>
<dbReference type="EMBL" id="CP000860">
    <property type="protein sequence ID" value="ACA60534.1"/>
    <property type="molecule type" value="Genomic_DNA"/>
</dbReference>
<sequence length="76" mass="9044">MGSRVDGGHMWALKECLRRALNDMQGNEIKEHVRKHYRTLCENFSVSCDLDPEIIDAWVEEQWKLWANSLEKEQIR</sequence>
<dbReference type="HOGENOM" id="CLU_2648551_0_0_9"/>
<reference evidence="1 2" key="2">
    <citation type="journal article" date="2008" name="Science">
        <title>Environmental genomics reveals a single-species ecosystem deep within Earth.</title>
        <authorList>
            <person name="Chivian D."/>
            <person name="Brodie E.L."/>
            <person name="Alm E.J."/>
            <person name="Culley D.E."/>
            <person name="Dehal P.S."/>
            <person name="Desantis T.Z."/>
            <person name="Gihring T.M."/>
            <person name="Lapidus A."/>
            <person name="Lin L.H."/>
            <person name="Lowry S.R."/>
            <person name="Moser D.P."/>
            <person name="Richardson P.M."/>
            <person name="Southam G."/>
            <person name="Wanger G."/>
            <person name="Pratt L.M."/>
            <person name="Andersen G.L."/>
            <person name="Hazen T.C."/>
            <person name="Brockman F.J."/>
            <person name="Arkin A.P."/>
            <person name="Onstott T.C."/>
        </authorList>
    </citation>
    <scope>NUCLEOTIDE SEQUENCE [LARGE SCALE GENOMIC DNA]</scope>
    <source>
        <strain evidence="1 2">MP104C</strain>
    </source>
</reference>
<proteinExistence type="predicted"/>
<gene>
    <name evidence="1" type="ordered locus">Daud_2044</name>
</gene>
<evidence type="ECO:0000313" key="1">
    <source>
        <dbReference type="EMBL" id="ACA60534.1"/>
    </source>
</evidence>
<dbReference type="Proteomes" id="UP000008544">
    <property type="component" value="Chromosome"/>
</dbReference>
<dbReference type="KEGG" id="dau:Daud_2044"/>
<dbReference type="RefSeq" id="WP_012303109.1">
    <property type="nucleotide sequence ID" value="NC_010424.1"/>
</dbReference>
<keyword evidence="2" id="KW-1185">Reference proteome</keyword>
<accession>B1I686</accession>
<name>B1I686_DESAP</name>
<reference evidence="2" key="1">
    <citation type="submission" date="2007-10" db="EMBL/GenBank/DDBJ databases">
        <title>Complete sequence of chromosome of Desulforudis audaxviator MP104C.</title>
        <authorList>
            <person name="Copeland A."/>
            <person name="Lucas S."/>
            <person name="Lapidus A."/>
            <person name="Barry K."/>
            <person name="Glavina del Rio T."/>
            <person name="Dalin E."/>
            <person name="Tice H."/>
            <person name="Bruce D."/>
            <person name="Pitluck S."/>
            <person name="Lowry S.R."/>
            <person name="Larimer F."/>
            <person name="Land M.L."/>
            <person name="Hauser L."/>
            <person name="Kyrpides N."/>
            <person name="Ivanova N.N."/>
            <person name="Richardson P."/>
        </authorList>
    </citation>
    <scope>NUCLEOTIDE SEQUENCE [LARGE SCALE GENOMIC DNA]</scope>
    <source>
        <strain evidence="2">MP104C</strain>
    </source>
</reference>
<protein>
    <submittedName>
        <fullName evidence="1">Uncharacterized protein</fullName>
    </submittedName>
</protein>